<dbReference type="PROSITE" id="PS51365">
    <property type="entry name" value="RENAL_DIPEPTIDASE_2"/>
    <property type="match status" value="1"/>
</dbReference>
<dbReference type="InterPro" id="IPR032466">
    <property type="entry name" value="Metal_Hydrolase"/>
</dbReference>
<sequence>MTDPVQSHARRLHFDSLVFDAHADTIAIDVVEGRRHLDETGRGGHVDLQRLAAGGVGVQIFSLYVPPTVPTPHNALRALTILDALAAEVQRSPDRIVWIRRAQDLEEARRSRKLGVIASLEGCEVLAGSLAVLRTLYRLGVRAAGLTWNVRNEVADGVGEPRAAGLTAFGKEVVAEMDRLGMVVDVSHLSEAGFWEVMEIGRHPVIASHSNARAICDHVRNLTDDQIRALARKGGVMGINFFPGFLRKEGPATLDDVVRHIEHVVELVGPDHVGLGSDFDGISRVPQGLEDPSHLPALTEALVRRGYDDLAIRKILGENFARVFTAVLGASAAPLAPPQG</sequence>
<dbReference type="Pfam" id="PF01244">
    <property type="entry name" value="Peptidase_M19"/>
    <property type="match status" value="1"/>
</dbReference>
<dbReference type="SUPFAM" id="SSF51556">
    <property type="entry name" value="Metallo-dependent hydrolases"/>
    <property type="match status" value="1"/>
</dbReference>
<protein>
    <submittedName>
        <fullName evidence="1">Dipeptidase</fullName>
        <ecNumber evidence="1">3.4.13.19</ecNumber>
    </submittedName>
</protein>
<dbReference type="CDD" id="cd01301">
    <property type="entry name" value="rDP_like"/>
    <property type="match status" value="1"/>
</dbReference>
<accession>A0ABZ1BS89</accession>
<dbReference type="RefSeq" id="WP_324669732.1">
    <property type="nucleotide sequence ID" value="NZ_CP141614.1"/>
</dbReference>
<dbReference type="Proteomes" id="UP001333102">
    <property type="component" value="Chromosome"/>
</dbReference>
<dbReference type="Gene3D" id="3.20.20.140">
    <property type="entry name" value="Metal-dependent hydrolases"/>
    <property type="match status" value="1"/>
</dbReference>
<dbReference type="GO" id="GO:0016805">
    <property type="term" value="F:dipeptidase activity"/>
    <property type="evidence" value="ECO:0007669"/>
    <property type="project" value="UniProtKB-KW"/>
</dbReference>
<evidence type="ECO:0000313" key="1">
    <source>
        <dbReference type="EMBL" id="WRP15331.1"/>
    </source>
</evidence>
<keyword evidence="1" id="KW-0645">Protease</keyword>
<dbReference type="PANTHER" id="PTHR10443:SF12">
    <property type="entry name" value="DIPEPTIDASE"/>
    <property type="match status" value="1"/>
</dbReference>
<evidence type="ECO:0000313" key="2">
    <source>
        <dbReference type="Proteomes" id="UP001333102"/>
    </source>
</evidence>
<keyword evidence="2" id="KW-1185">Reference proteome</keyword>
<dbReference type="EC" id="3.4.13.19" evidence="1"/>
<organism evidence="1 2">
    <name type="scientific">Geochorda subterranea</name>
    <dbReference type="NCBI Taxonomy" id="3109564"/>
    <lineage>
        <taxon>Bacteria</taxon>
        <taxon>Bacillati</taxon>
        <taxon>Bacillota</taxon>
        <taxon>Limnochordia</taxon>
        <taxon>Limnochordales</taxon>
        <taxon>Geochordaceae</taxon>
        <taxon>Geochorda</taxon>
    </lineage>
</organism>
<dbReference type="InterPro" id="IPR008257">
    <property type="entry name" value="Pept_M19"/>
</dbReference>
<name>A0ABZ1BS89_9FIRM</name>
<dbReference type="PANTHER" id="PTHR10443">
    <property type="entry name" value="MICROSOMAL DIPEPTIDASE"/>
    <property type="match status" value="1"/>
</dbReference>
<dbReference type="EMBL" id="CP141614">
    <property type="protein sequence ID" value="WRP15331.1"/>
    <property type="molecule type" value="Genomic_DNA"/>
</dbReference>
<keyword evidence="1" id="KW-0378">Hydrolase</keyword>
<keyword evidence="1" id="KW-0224">Dipeptidase</keyword>
<reference evidence="2" key="1">
    <citation type="submission" date="2023-12" db="EMBL/GenBank/DDBJ databases">
        <title>Novel isolates from deep terrestrial aquifers shed light on the physiology and ecology of the class Limnochordia.</title>
        <authorList>
            <person name="Karnachuk O.V."/>
            <person name="Lukina A.P."/>
            <person name="Avakyan M.R."/>
            <person name="Kadnikov V."/>
            <person name="Begmatov S."/>
            <person name="Beletsky A.V."/>
            <person name="Mardanov A.V."/>
            <person name="Ravin N.V."/>
        </authorList>
    </citation>
    <scope>NUCLEOTIDE SEQUENCE [LARGE SCALE GENOMIC DNA]</scope>
    <source>
        <strain evidence="2">LN</strain>
    </source>
</reference>
<proteinExistence type="predicted"/>
<gene>
    <name evidence="1" type="ORF">VLY81_03965</name>
</gene>